<evidence type="ECO:0000313" key="8">
    <source>
        <dbReference type="EMBL" id="MPM56607.1"/>
    </source>
</evidence>
<keyword evidence="5" id="KW-0862">Zinc</keyword>
<dbReference type="Gene3D" id="3.30.2010.10">
    <property type="entry name" value="Metalloproteases ('zincins'), catalytic domain"/>
    <property type="match status" value="1"/>
</dbReference>
<name>A0A645AU34_9ZZZZ</name>
<reference evidence="8" key="1">
    <citation type="submission" date="2019-08" db="EMBL/GenBank/DDBJ databases">
        <authorList>
            <person name="Kucharzyk K."/>
            <person name="Murdoch R.W."/>
            <person name="Higgins S."/>
            <person name="Loffler F."/>
        </authorList>
    </citation>
    <scope>NUCLEOTIDE SEQUENCE</scope>
</reference>
<dbReference type="AlphaFoldDB" id="A0A645AU34"/>
<evidence type="ECO:0000256" key="1">
    <source>
        <dbReference type="ARBA" id="ARBA00001947"/>
    </source>
</evidence>
<dbReference type="GO" id="GO:0016020">
    <property type="term" value="C:membrane"/>
    <property type="evidence" value="ECO:0007669"/>
    <property type="project" value="TreeGrafter"/>
</dbReference>
<keyword evidence="3" id="KW-0479">Metal-binding</keyword>
<dbReference type="PANTHER" id="PTHR22726">
    <property type="entry name" value="METALLOENDOPEPTIDASE OMA1"/>
    <property type="match status" value="1"/>
</dbReference>
<dbReference type="InterPro" id="IPR051156">
    <property type="entry name" value="Mito/Outer_Membr_Metalloprot"/>
</dbReference>
<organism evidence="8">
    <name type="scientific">bioreactor metagenome</name>
    <dbReference type="NCBI Taxonomy" id="1076179"/>
    <lineage>
        <taxon>unclassified sequences</taxon>
        <taxon>metagenomes</taxon>
        <taxon>ecological metagenomes</taxon>
    </lineage>
</organism>
<accession>A0A645AU34</accession>
<comment type="cofactor">
    <cofactor evidence="1">
        <name>Zn(2+)</name>
        <dbReference type="ChEBI" id="CHEBI:29105"/>
    </cofactor>
</comment>
<comment type="caution">
    <text evidence="8">The sequence shown here is derived from an EMBL/GenBank/DDBJ whole genome shotgun (WGS) entry which is preliminary data.</text>
</comment>
<dbReference type="Pfam" id="PF01435">
    <property type="entry name" value="Peptidase_M48"/>
    <property type="match status" value="1"/>
</dbReference>
<proteinExistence type="predicted"/>
<gene>
    <name evidence="8" type="primary">bepA_53</name>
    <name evidence="8" type="ORF">SDC9_103416</name>
</gene>
<dbReference type="GO" id="GO:0051603">
    <property type="term" value="P:proteolysis involved in protein catabolic process"/>
    <property type="evidence" value="ECO:0007669"/>
    <property type="project" value="TreeGrafter"/>
</dbReference>
<dbReference type="GO" id="GO:0004222">
    <property type="term" value="F:metalloendopeptidase activity"/>
    <property type="evidence" value="ECO:0007669"/>
    <property type="project" value="InterPro"/>
</dbReference>
<dbReference type="PANTHER" id="PTHR22726:SF1">
    <property type="entry name" value="METALLOENDOPEPTIDASE OMA1, MITOCHONDRIAL"/>
    <property type="match status" value="1"/>
</dbReference>
<dbReference type="EC" id="3.4.-.-" evidence="8"/>
<evidence type="ECO:0000256" key="3">
    <source>
        <dbReference type="ARBA" id="ARBA00022723"/>
    </source>
</evidence>
<sequence length="343" mass="37847">MRKILLLFVMIFSFVLGLQTSAEASLISKNQEISMGKDVAAQLEAKYGVVEDDDLQARVNNIGQRIVAVSDRQDLEYSFKVLNSDEVNAMAVPGGFIYVFKGLLDYMPSDDELAGVLGHEVGHIVKRHSVKQVEKQMALTLLTIILTKGQGFILADATMQALMAGYSRSDEREADEQGFTLTNKAGFNPYSMLITVSKLQDLSDAKGNPGFGLFSTHPEPEVRIERVNKALAKMNITPTVALAEDGTATVKDGNWQFVVSQTYNSDKPAYRAKLMAGALYLAKKRGPVDETRFLTVDDSDFSDIYYDDIHVLRVYEQDAAGYDSISSYAGAVAARLQNWAVQR</sequence>
<protein>
    <submittedName>
        <fullName evidence="8">Beta-barrel assembly-enhancing protease</fullName>
        <ecNumber evidence="8">3.4.-.-</ecNumber>
    </submittedName>
</protein>
<feature type="domain" description="Peptidase M48" evidence="7">
    <location>
        <begin position="56"/>
        <end position="229"/>
    </location>
</feature>
<evidence type="ECO:0000256" key="6">
    <source>
        <dbReference type="ARBA" id="ARBA00023049"/>
    </source>
</evidence>
<evidence type="ECO:0000256" key="5">
    <source>
        <dbReference type="ARBA" id="ARBA00022833"/>
    </source>
</evidence>
<keyword evidence="4 8" id="KW-0378">Hydrolase</keyword>
<evidence type="ECO:0000256" key="4">
    <source>
        <dbReference type="ARBA" id="ARBA00022801"/>
    </source>
</evidence>
<dbReference type="EMBL" id="VSSQ01015840">
    <property type="protein sequence ID" value="MPM56607.1"/>
    <property type="molecule type" value="Genomic_DNA"/>
</dbReference>
<keyword evidence="2 8" id="KW-0645">Protease</keyword>
<evidence type="ECO:0000259" key="7">
    <source>
        <dbReference type="Pfam" id="PF01435"/>
    </source>
</evidence>
<dbReference type="CDD" id="cd07333">
    <property type="entry name" value="M48C_bepA_like"/>
    <property type="match status" value="1"/>
</dbReference>
<dbReference type="InterPro" id="IPR001915">
    <property type="entry name" value="Peptidase_M48"/>
</dbReference>
<evidence type="ECO:0000256" key="2">
    <source>
        <dbReference type="ARBA" id="ARBA00022670"/>
    </source>
</evidence>
<dbReference type="GO" id="GO:0046872">
    <property type="term" value="F:metal ion binding"/>
    <property type="evidence" value="ECO:0007669"/>
    <property type="project" value="UniProtKB-KW"/>
</dbReference>
<keyword evidence="6" id="KW-0482">Metalloprotease</keyword>